<evidence type="ECO:0000256" key="1">
    <source>
        <dbReference type="SAM" id="MobiDB-lite"/>
    </source>
</evidence>
<evidence type="ECO:0000256" key="2">
    <source>
        <dbReference type="SAM" id="Phobius"/>
    </source>
</evidence>
<dbReference type="EMBL" id="CP018135">
    <property type="protein sequence ID" value="APF40734.1"/>
    <property type="molecule type" value="Genomic_DNA"/>
</dbReference>
<sequence length="234" mass="25453">MSKSQRPDRLNGHHIVTEDELLDVSVQDEYSRAEEKARRRRHFRHGVVLVLVTVMLAVAAFAGWMVLTRQWVVPGLDSDSVAVVDDRCPVEEFAYADNNTVTVNVYNATGRAGLAAKVATQLRDRGFKIGVVANRRLTYDATIGVVISGGQGRSEALSVQRNVAGTKYVTDTRRRDETVDVILGSSFKSLTTRDKVRTNEGRLPCLPGTESSAPVAPSTFVPPSVSPSPSSSTP</sequence>
<keyword evidence="2" id="KW-0472">Membrane</keyword>
<evidence type="ECO:0000313" key="4">
    <source>
        <dbReference type="EMBL" id="APF40734.1"/>
    </source>
</evidence>
<proteinExistence type="predicted"/>
<dbReference type="AlphaFoldDB" id="A0A1L2ZMX1"/>
<accession>A0A1L2ZMX1</accession>
<organism evidence="4 5">
    <name type="scientific">Neomicrococcus aestuarii</name>
    <dbReference type="NCBI Taxonomy" id="556325"/>
    <lineage>
        <taxon>Bacteria</taxon>
        <taxon>Bacillati</taxon>
        <taxon>Actinomycetota</taxon>
        <taxon>Actinomycetes</taxon>
        <taxon>Micrococcales</taxon>
        <taxon>Micrococcaceae</taxon>
        <taxon>Neomicrococcus</taxon>
    </lineage>
</organism>
<dbReference type="RefSeq" id="WP_071894210.1">
    <property type="nucleotide sequence ID" value="NZ_CP018135.1"/>
</dbReference>
<feature type="domain" description="LytR/CpsA/Psr regulator C-terminal" evidence="3">
    <location>
        <begin position="100"/>
        <end position="187"/>
    </location>
</feature>
<name>A0A1L2ZMX1_9MICC</name>
<protein>
    <recommendedName>
        <fullName evidence="3">LytR/CpsA/Psr regulator C-terminal domain-containing protein</fullName>
    </recommendedName>
</protein>
<evidence type="ECO:0000259" key="3">
    <source>
        <dbReference type="Pfam" id="PF13399"/>
    </source>
</evidence>
<dbReference type="InterPro" id="IPR027381">
    <property type="entry name" value="LytR/CpsA/Psr_C"/>
</dbReference>
<feature type="region of interest" description="Disordered" evidence="1">
    <location>
        <begin position="198"/>
        <end position="234"/>
    </location>
</feature>
<keyword evidence="5" id="KW-1185">Reference proteome</keyword>
<dbReference type="Proteomes" id="UP000183530">
    <property type="component" value="Chromosome"/>
</dbReference>
<reference evidence="4 5" key="1">
    <citation type="submission" date="2016-11" db="EMBL/GenBank/DDBJ databases">
        <title>Genome sequencing of Zhihengliuella aestuarii B18 antagonistic to Plasmodiophora brassicae.</title>
        <authorList>
            <person name="Luo Y."/>
        </authorList>
    </citation>
    <scope>NUCLEOTIDE SEQUENCE [LARGE SCALE GENOMIC DNA]</scope>
    <source>
        <strain evidence="4 5">B18</strain>
    </source>
</reference>
<feature type="transmembrane region" description="Helical" evidence="2">
    <location>
        <begin position="46"/>
        <end position="67"/>
    </location>
</feature>
<feature type="compositionally biased region" description="Low complexity" evidence="1">
    <location>
        <begin position="211"/>
        <end position="234"/>
    </location>
</feature>
<gene>
    <name evidence="4" type="ORF">BHE16_06605</name>
</gene>
<keyword evidence="2" id="KW-0812">Transmembrane</keyword>
<dbReference type="Gene3D" id="3.30.70.2390">
    <property type="match status" value="1"/>
</dbReference>
<dbReference type="KEGG" id="nae:BHE16_06605"/>
<keyword evidence="2" id="KW-1133">Transmembrane helix</keyword>
<dbReference type="STRING" id="556325.BHE16_06605"/>
<dbReference type="OrthoDB" id="4864198at2"/>
<dbReference type="Pfam" id="PF13399">
    <property type="entry name" value="LytR_C"/>
    <property type="match status" value="1"/>
</dbReference>
<evidence type="ECO:0000313" key="5">
    <source>
        <dbReference type="Proteomes" id="UP000183530"/>
    </source>
</evidence>